<gene>
    <name evidence="6" type="ORF">ABIF29_004436</name>
</gene>
<dbReference type="InterPro" id="IPR011344">
    <property type="entry name" value="ssDNA-bd"/>
</dbReference>
<dbReference type="PANTHER" id="PTHR10302">
    <property type="entry name" value="SINGLE-STRANDED DNA-BINDING PROTEIN"/>
    <property type="match status" value="1"/>
</dbReference>
<comment type="subunit">
    <text evidence="3">Homotetramer.</text>
</comment>
<accession>A0ABV4F2H4</accession>
<dbReference type="RefSeq" id="WP_259265724.1">
    <property type="nucleotide sequence ID" value="NZ_CP126026.1"/>
</dbReference>
<name>A0ABV4F2H4_BRAEL</name>
<dbReference type="PROSITE" id="PS50935">
    <property type="entry name" value="SSB"/>
    <property type="match status" value="1"/>
</dbReference>
<feature type="region of interest" description="Disordered" evidence="5">
    <location>
        <begin position="115"/>
        <end position="202"/>
    </location>
</feature>
<protein>
    <recommendedName>
        <fullName evidence="3 4">Single-stranded DNA-binding protein</fullName>
        <shortName evidence="3">SSB</shortName>
    </recommendedName>
</protein>
<dbReference type="InterPro" id="IPR012340">
    <property type="entry name" value="NA-bd_OB-fold"/>
</dbReference>
<organism evidence="6 7">
    <name type="scientific">Bradyrhizobium elkanii</name>
    <dbReference type="NCBI Taxonomy" id="29448"/>
    <lineage>
        <taxon>Bacteria</taxon>
        <taxon>Pseudomonadati</taxon>
        <taxon>Pseudomonadota</taxon>
        <taxon>Alphaproteobacteria</taxon>
        <taxon>Hyphomicrobiales</taxon>
        <taxon>Nitrobacteraceae</taxon>
        <taxon>Bradyrhizobium</taxon>
    </lineage>
</organism>
<evidence type="ECO:0000256" key="5">
    <source>
        <dbReference type="SAM" id="MobiDB-lite"/>
    </source>
</evidence>
<comment type="caution">
    <text evidence="6">The sequence shown here is derived from an EMBL/GenBank/DDBJ whole genome shotgun (WGS) entry which is preliminary data.</text>
</comment>
<evidence type="ECO:0000256" key="1">
    <source>
        <dbReference type="ARBA" id="ARBA00023125"/>
    </source>
</evidence>
<keyword evidence="7" id="KW-1185">Reference proteome</keyword>
<dbReference type="HAMAP" id="MF_00984">
    <property type="entry name" value="SSB"/>
    <property type="match status" value="1"/>
</dbReference>
<keyword evidence="1 3" id="KW-0238">DNA-binding</keyword>
<dbReference type="PANTHER" id="PTHR10302:SF27">
    <property type="entry name" value="SINGLE-STRANDED DNA-BINDING PROTEIN"/>
    <property type="match status" value="1"/>
</dbReference>
<reference evidence="6 7" key="1">
    <citation type="submission" date="2024-07" db="EMBL/GenBank/DDBJ databases">
        <title>Genomic Encyclopedia of Type Strains, Phase V (KMG-V): Genome sequencing to study the core and pangenomes of soil and plant-associated prokaryotes.</title>
        <authorList>
            <person name="Whitman W."/>
        </authorList>
    </citation>
    <scope>NUCLEOTIDE SEQUENCE [LARGE SCALE GENOMIC DNA]</scope>
    <source>
        <strain evidence="6 7">USDA 415</strain>
    </source>
</reference>
<dbReference type="InterPro" id="IPR000424">
    <property type="entry name" value="Primosome_PriB/ssb"/>
</dbReference>
<dbReference type="SUPFAM" id="SSF50249">
    <property type="entry name" value="Nucleic acid-binding proteins"/>
    <property type="match status" value="1"/>
</dbReference>
<dbReference type="EMBL" id="JBGBZA010000002">
    <property type="protein sequence ID" value="MEY9317637.1"/>
    <property type="molecule type" value="Genomic_DNA"/>
</dbReference>
<sequence>MSVNKVTLLGRLGKDPEIRRMQNGNEVANLSVATSERWKDRRDGEMKEKTEWHNVVVFNEHTIKFIDKNLAKGDQVYLEGKIQTRKWQDQSGADRYSTEIVVPQFAQSDAFQKIWERDGNGGGGNRDNDDRGNDRDGGGRSSSRDDRGRDDRGRDDRGSSSRNRDDDRGGRNDDRGGSRGGNSSRSSAPARGNDNMDDDIPF</sequence>
<dbReference type="Gene3D" id="2.40.50.140">
    <property type="entry name" value="Nucleic acid-binding proteins"/>
    <property type="match status" value="1"/>
</dbReference>
<comment type="function">
    <text evidence="3">Plays an important role in DNA replication, recombination and repair. Binds to ssDNA and to an array of partner proteins to recruit them to their sites of action during DNA metabolism.</text>
</comment>
<dbReference type="NCBIfam" id="TIGR00621">
    <property type="entry name" value="ssb"/>
    <property type="match status" value="1"/>
</dbReference>
<dbReference type="GO" id="GO:0003677">
    <property type="term" value="F:DNA binding"/>
    <property type="evidence" value="ECO:0007669"/>
    <property type="project" value="UniProtKB-KW"/>
</dbReference>
<feature type="short sequence motif" description="Important for interaction with partner proteins" evidence="3">
    <location>
        <begin position="197"/>
        <end position="202"/>
    </location>
</feature>
<keyword evidence="2 3" id="KW-0233">DNA recombination</keyword>
<evidence type="ECO:0000256" key="3">
    <source>
        <dbReference type="HAMAP-Rule" id="MF_00984"/>
    </source>
</evidence>
<keyword evidence="3" id="KW-0235">DNA replication</keyword>
<proteinExistence type="inferred from homology"/>
<evidence type="ECO:0000256" key="4">
    <source>
        <dbReference type="RuleBase" id="RU000524"/>
    </source>
</evidence>
<dbReference type="CDD" id="cd04496">
    <property type="entry name" value="SSB_OBF"/>
    <property type="match status" value="1"/>
</dbReference>
<feature type="compositionally biased region" description="Basic and acidic residues" evidence="5">
    <location>
        <begin position="126"/>
        <end position="177"/>
    </location>
</feature>
<keyword evidence="3" id="KW-0227">DNA damage</keyword>
<dbReference type="Pfam" id="PF00436">
    <property type="entry name" value="SSB"/>
    <property type="match status" value="1"/>
</dbReference>
<comment type="caution">
    <text evidence="3">Lacks conserved residue(s) required for the propagation of feature annotation.</text>
</comment>
<evidence type="ECO:0000313" key="6">
    <source>
        <dbReference type="EMBL" id="MEY9317637.1"/>
    </source>
</evidence>
<evidence type="ECO:0000313" key="7">
    <source>
        <dbReference type="Proteomes" id="UP001565471"/>
    </source>
</evidence>
<dbReference type="Proteomes" id="UP001565471">
    <property type="component" value="Unassembled WGS sequence"/>
</dbReference>
<evidence type="ECO:0000256" key="2">
    <source>
        <dbReference type="ARBA" id="ARBA00023172"/>
    </source>
</evidence>
<keyword evidence="3" id="KW-0234">DNA repair</keyword>